<sequence>MTPEQEIRLAALEVACDWAGDHALEGRGHPGPGAVINTAERFEHFIASGQTVLPSRCRCEEDPESAVGDVYDVLSHDGMDALRTRLAGPTPLTDALHRGLA</sequence>
<dbReference type="AlphaFoldDB" id="A0A3P8KM84"/>
<protein>
    <submittedName>
        <fullName evidence="1">Uncharacterized protein</fullName>
    </submittedName>
</protein>
<evidence type="ECO:0000313" key="2">
    <source>
        <dbReference type="Proteomes" id="UP000271626"/>
    </source>
</evidence>
<dbReference type="EMBL" id="LR131273">
    <property type="protein sequence ID" value="VDR37007.1"/>
    <property type="molecule type" value="Genomic_DNA"/>
</dbReference>
<name>A0A3P8KM84_TSUPA</name>
<gene>
    <name evidence="1" type="ORF">NCTC10741_00102</name>
</gene>
<dbReference type="OrthoDB" id="10009791at2"/>
<dbReference type="Proteomes" id="UP000271626">
    <property type="component" value="Chromosome"/>
</dbReference>
<organism evidence="1 2">
    <name type="scientific">Tsukamurella paurometabola</name>
    <name type="common">Corynebacterium paurometabolum</name>
    <dbReference type="NCBI Taxonomy" id="2061"/>
    <lineage>
        <taxon>Bacteria</taxon>
        <taxon>Bacillati</taxon>
        <taxon>Actinomycetota</taxon>
        <taxon>Actinomycetes</taxon>
        <taxon>Mycobacteriales</taxon>
        <taxon>Tsukamurellaceae</taxon>
        <taxon>Tsukamurella</taxon>
    </lineage>
</organism>
<dbReference type="RefSeq" id="WP_126194455.1">
    <property type="nucleotide sequence ID" value="NZ_CP085954.1"/>
</dbReference>
<evidence type="ECO:0000313" key="1">
    <source>
        <dbReference type="EMBL" id="VDR37007.1"/>
    </source>
</evidence>
<accession>A0A3P8KM84</accession>
<reference evidence="1 2" key="1">
    <citation type="submission" date="2018-12" db="EMBL/GenBank/DDBJ databases">
        <authorList>
            <consortium name="Pathogen Informatics"/>
        </authorList>
    </citation>
    <scope>NUCLEOTIDE SEQUENCE [LARGE SCALE GENOMIC DNA]</scope>
    <source>
        <strain evidence="1 2">NCTC10741</strain>
    </source>
</reference>
<proteinExistence type="predicted"/>